<dbReference type="Gene3D" id="3.10.450.40">
    <property type="match status" value="1"/>
</dbReference>
<evidence type="ECO:0000313" key="3">
    <source>
        <dbReference type="Proteomes" id="UP001202281"/>
    </source>
</evidence>
<feature type="domain" description="IraD/Gp25-like" evidence="1">
    <location>
        <begin position="36"/>
        <end position="123"/>
    </location>
</feature>
<dbReference type="InterPro" id="IPR007048">
    <property type="entry name" value="IraD/Gp25-like"/>
</dbReference>
<proteinExistence type="predicted"/>
<dbReference type="Proteomes" id="UP001202281">
    <property type="component" value="Unassembled WGS sequence"/>
</dbReference>
<sequence length="140" mass="15287">MSGPVLTSDRGAQFRPSLCWPLLPVPDENGRLAYPDLETSVRQRIEVILRTAPGEQLMRPEFGAGLEQAIHMPNSSGFRSDLQRRISAHVRAYEPRITLDRVEVAQAPDPTVLMVTIAYRIRQIGIASAISVAVPVGGGS</sequence>
<dbReference type="Pfam" id="PF04965">
    <property type="entry name" value="GPW_gp25"/>
    <property type="match status" value="1"/>
</dbReference>
<dbReference type="RefSeq" id="WP_243918930.1">
    <property type="nucleotide sequence ID" value="NZ_JALHLG010000005.1"/>
</dbReference>
<accession>A0ABT0BNT2</accession>
<protein>
    <submittedName>
        <fullName evidence="2">GPW/gp25 family protein</fullName>
    </submittedName>
</protein>
<evidence type="ECO:0000313" key="2">
    <source>
        <dbReference type="EMBL" id="MCJ2186496.1"/>
    </source>
</evidence>
<comment type="caution">
    <text evidence="2">The sequence shown here is derived from an EMBL/GenBank/DDBJ whole genome shotgun (WGS) entry which is preliminary data.</text>
</comment>
<name>A0ABT0BNT2_9SPHN</name>
<evidence type="ECO:0000259" key="1">
    <source>
        <dbReference type="Pfam" id="PF04965"/>
    </source>
</evidence>
<gene>
    <name evidence="2" type="ORF">MTR66_06680</name>
</gene>
<reference evidence="2 3" key="1">
    <citation type="submission" date="2022-04" db="EMBL/GenBank/DDBJ databases">
        <title>Identification of a novel bacterium isolated from mangrove sediments.</title>
        <authorList>
            <person name="Pan X."/>
        </authorList>
    </citation>
    <scope>NUCLEOTIDE SEQUENCE [LARGE SCALE GENOMIC DNA]</scope>
    <source>
        <strain evidence="2 3">B2638</strain>
    </source>
</reference>
<keyword evidence="3" id="KW-1185">Reference proteome</keyword>
<dbReference type="SUPFAM" id="SSF160719">
    <property type="entry name" value="gpW/gp25-like"/>
    <property type="match status" value="1"/>
</dbReference>
<dbReference type="EMBL" id="JALHLG010000005">
    <property type="protein sequence ID" value="MCJ2186496.1"/>
    <property type="molecule type" value="Genomic_DNA"/>
</dbReference>
<organism evidence="2 3">
    <name type="scientific">Novosphingobium beihaiensis</name>
    <dbReference type="NCBI Taxonomy" id="2930389"/>
    <lineage>
        <taxon>Bacteria</taxon>
        <taxon>Pseudomonadati</taxon>
        <taxon>Pseudomonadota</taxon>
        <taxon>Alphaproteobacteria</taxon>
        <taxon>Sphingomonadales</taxon>
        <taxon>Sphingomonadaceae</taxon>
        <taxon>Novosphingobium</taxon>
    </lineage>
</organism>